<evidence type="ECO:0000313" key="1">
    <source>
        <dbReference type="EMBL" id="AQK86124.1"/>
    </source>
</evidence>
<dbReference type="EMBL" id="CM000782">
    <property type="protein sequence ID" value="AQK86124.1"/>
    <property type="molecule type" value="Genomic_DNA"/>
</dbReference>
<proteinExistence type="predicted"/>
<protein>
    <submittedName>
        <fullName evidence="1">RNA-binding (RRM/RBD/RNP motifs) family protein</fullName>
    </submittedName>
</protein>
<dbReference type="AlphaFoldDB" id="A0A1D6M4R9"/>
<organism evidence="1">
    <name type="scientific">Zea mays</name>
    <name type="common">Maize</name>
    <dbReference type="NCBI Taxonomy" id="4577"/>
    <lineage>
        <taxon>Eukaryota</taxon>
        <taxon>Viridiplantae</taxon>
        <taxon>Streptophyta</taxon>
        <taxon>Embryophyta</taxon>
        <taxon>Tracheophyta</taxon>
        <taxon>Spermatophyta</taxon>
        <taxon>Magnoliopsida</taxon>
        <taxon>Liliopsida</taxon>
        <taxon>Poales</taxon>
        <taxon>Poaceae</taxon>
        <taxon>PACMAD clade</taxon>
        <taxon>Panicoideae</taxon>
        <taxon>Andropogonodae</taxon>
        <taxon>Andropogoneae</taxon>
        <taxon>Tripsacinae</taxon>
        <taxon>Zea</taxon>
    </lineage>
</organism>
<name>A0A1D6M4R9_MAIZE</name>
<sequence length="64" mass="6769">MAALGNTIPSYMNGWQYAGNCVLTLVPLAISMLQQGVFVFAILVFGGFCASHHVSGTSEGETLF</sequence>
<reference evidence="1" key="1">
    <citation type="submission" date="2015-12" db="EMBL/GenBank/DDBJ databases">
        <title>Update maize B73 reference genome by single molecule sequencing technologies.</title>
        <authorList>
            <consortium name="Maize Genome Sequencing Project"/>
            <person name="Ware D."/>
        </authorList>
    </citation>
    <scope>NUCLEOTIDE SEQUENCE</scope>
    <source>
        <tissue evidence="1">Seedling</tissue>
    </source>
</reference>
<gene>
    <name evidence="1" type="ORF">ZEAMMB73_Zm00001d038248</name>
</gene>
<accession>A0A1D6M4R9</accession>